<feature type="transmembrane region" description="Helical" evidence="7">
    <location>
        <begin position="33"/>
        <end position="57"/>
    </location>
</feature>
<evidence type="ECO:0000313" key="9">
    <source>
        <dbReference type="Proteomes" id="UP001652582"/>
    </source>
</evidence>
<evidence type="ECO:0000256" key="1">
    <source>
        <dbReference type="ARBA" id="ARBA00004141"/>
    </source>
</evidence>
<dbReference type="InterPro" id="IPR050549">
    <property type="entry name" value="MFS_Trehalose_Transporter"/>
</dbReference>
<dbReference type="RefSeq" id="XP_052744839.1">
    <property type="nucleotide sequence ID" value="XM_052888879.1"/>
</dbReference>
<evidence type="ECO:0000256" key="2">
    <source>
        <dbReference type="ARBA" id="ARBA00022692"/>
    </source>
</evidence>
<dbReference type="InterPro" id="IPR003663">
    <property type="entry name" value="Sugar/inositol_transpt"/>
</dbReference>
<evidence type="ECO:0000256" key="5">
    <source>
        <dbReference type="ARBA" id="ARBA00023180"/>
    </source>
</evidence>
<keyword evidence="2 7" id="KW-0812">Transmembrane</keyword>
<protein>
    <submittedName>
        <fullName evidence="10">Facilitated trehalose transporter Tret1-like</fullName>
    </submittedName>
</protein>
<feature type="transmembrane region" description="Helical" evidence="7">
    <location>
        <begin position="439"/>
        <end position="457"/>
    </location>
</feature>
<dbReference type="PROSITE" id="PS50850">
    <property type="entry name" value="MFS"/>
    <property type="match status" value="1"/>
</dbReference>
<proteinExistence type="inferred from homology"/>
<comment type="similarity">
    <text evidence="6">Belongs to the major facilitator superfamily. Sugar transporter (TC 2.A.1.1) family.</text>
</comment>
<dbReference type="InterPro" id="IPR005829">
    <property type="entry name" value="Sugar_transporter_CS"/>
</dbReference>
<feature type="transmembrane region" description="Helical" evidence="7">
    <location>
        <begin position="164"/>
        <end position="184"/>
    </location>
</feature>
<evidence type="ECO:0000256" key="6">
    <source>
        <dbReference type="RuleBase" id="RU003346"/>
    </source>
</evidence>
<evidence type="ECO:0000256" key="4">
    <source>
        <dbReference type="ARBA" id="ARBA00023136"/>
    </source>
</evidence>
<dbReference type="Pfam" id="PF00083">
    <property type="entry name" value="Sugar_tr"/>
    <property type="match status" value="1"/>
</dbReference>
<keyword evidence="4 7" id="KW-0472">Membrane</keyword>
<dbReference type="PROSITE" id="PS00217">
    <property type="entry name" value="SUGAR_TRANSPORT_2"/>
    <property type="match status" value="1"/>
</dbReference>
<feature type="transmembrane region" description="Helical" evidence="7">
    <location>
        <begin position="107"/>
        <end position="124"/>
    </location>
</feature>
<sequence>MSVEETKYAYTIVEQDKVKMDSSSNSRSIKFQLLIVACINIGQIIVGYSVGWSAPIIPKLQDPDQTPLPDLITDFQASWIGSLLYIGAMVGPYGTGFLSNHIGRRPCLMIGAVLNIVAYILVVTTTNLAMIYAIRIVSGLGMGITIVGNIVYVGEIASTHIRGILLTSTSIVGITGTLIVYAVVPFVSYVATGWIALAICLLHIVSLFFIPESPVYYAMKNEDVKTAKTLHLLGRSSDVQKILETYSNKKKASSLKDWIEIFTIKSNRWSLFITFMLGALQQLSGVAVVLFFATTIFELAGSSIRSDIATIIIGVTRLVSSLIAPLFIERSGRKILLLCSMMACALSLAVLGLYFYLDRIQSDVLENIGWLPLFALIIYFFCYEAGFGTIPNAIVGEMFRANVRSNGSSLAITLTWLVGFALTTSFTTMVENLGGDVTFWIFGGSCVFSFLFTLFCVPETKGMTLKEIQDMLS</sequence>
<feature type="transmembrane region" description="Helical" evidence="7">
    <location>
        <begin position="271"/>
        <end position="296"/>
    </location>
</feature>
<feature type="transmembrane region" description="Helical" evidence="7">
    <location>
        <begin position="130"/>
        <end position="152"/>
    </location>
</feature>
<feature type="domain" description="Major facilitator superfamily (MFS) profile" evidence="8">
    <location>
        <begin position="35"/>
        <end position="461"/>
    </location>
</feature>
<accession>A0ABM3M0K1</accession>
<comment type="subcellular location">
    <subcellularLocation>
        <location evidence="1">Membrane</location>
        <topology evidence="1">Multi-pass membrane protein</topology>
    </subcellularLocation>
</comment>
<gene>
    <name evidence="10" type="primary">LOC112045414</name>
</gene>
<dbReference type="GeneID" id="112045414"/>
<reference evidence="10" key="1">
    <citation type="submission" date="2025-08" db="UniProtKB">
        <authorList>
            <consortium name="RefSeq"/>
        </authorList>
    </citation>
    <scope>IDENTIFICATION</scope>
</reference>
<keyword evidence="5" id="KW-0325">Glycoprotein</keyword>
<organism evidence="9 10">
    <name type="scientific">Bicyclus anynana</name>
    <name type="common">Squinting bush brown butterfly</name>
    <dbReference type="NCBI Taxonomy" id="110368"/>
    <lineage>
        <taxon>Eukaryota</taxon>
        <taxon>Metazoa</taxon>
        <taxon>Ecdysozoa</taxon>
        <taxon>Arthropoda</taxon>
        <taxon>Hexapoda</taxon>
        <taxon>Insecta</taxon>
        <taxon>Pterygota</taxon>
        <taxon>Neoptera</taxon>
        <taxon>Endopterygota</taxon>
        <taxon>Lepidoptera</taxon>
        <taxon>Glossata</taxon>
        <taxon>Ditrysia</taxon>
        <taxon>Papilionoidea</taxon>
        <taxon>Nymphalidae</taxon>
        <taxon>Satyrinae</taxon>
        <taxon>Satyrini</taxon>
        <taxon>Mycalesina</taxon>
        <taxon>Bicyclus</taxon>
    </lineage>
</organism>
<dbReference type="Proteomes" id="UP001652582">
    <property type="component" value="Chromosome 24"/>
</dbReference>
<dbReference type="InterPro" id="IPR036259">
    <property type="entry name" value="MFS_trans_sf"/>
</dbReference>
<feature type="transmembrane region" description="Helical" evidence="7">
    <location>
        <begin position="369"/>
        <end position="395"/>
    </location>
</feature>
<evidence type="ECO:0000256" key="3">
    <source>
        <dbReference type="ARBA" id="ARBA00022989"/>
    </source>
</evidence>
<feature type="transmembrane region" description="Helical" evidence="7">
    <location>
        <begin position="190"/>
        <end position="210"/>
    </location>
</feature>
<feature type="transmembrane region" description="Helical" evidence="7">
    <location>
        <begin position="308"/>
        <end position="328"/>
    </location>
</feature>
<dbReference type="Gene3D" id="1.20.1250.20">
    <property type="entry name" value="MFS general substrate transporter like domains"/>
    <property type="match status" value="1"/>
</dbReference>
<keyword evidence="6" id="KW-0813">Transport</keyword>
<feature type="transmembrane region" description="Helical" evidence="7">
    <location>
        <begin position="335"/>
        <end position="357"/>
    </location>
</feature>
<dbReference type="PRINTS" id="PR00171">
    <property type="entry name" value="SUGRTRNSPORT"/>
</dbReference>
<evidence type="ECO:0000256" key="7">
    <source>
        <dbReference type="SAM" id="Phobius"/>
    </source>
</evidence>
<keyword evidence="3 7" id="KW-1133">Transmembrane helix</keyword>
<dbReference type="InterPro" id="IPR005828">
    <property type="entry name" value="MFS_sugar_transport-like"/>
</dbReference>
<dbReference type="SUPFAM" id="SSF103473">
    <property type="entry name" value="MFS general substrate transporter"/>
    <property type="match status" value="1"/>
</dbReference>
<feature type="transmembrane region" description="Helical" evidence="7">
    <location>
        <begin position="77"/>
        <end position="95"/>
    </location>
</feature>
<dbReference type="PANTHER" id="PTHR48021">
    <property type="match status" value="1"/>
</dbReference>
<dbReference type="InterPro" id="IPR020846">
    <property type="entry name" value="MFS_dom"/>
</dbReference>
<dbReference type="PANTHER" id="PTHR48021:SF47">
    <property type="entry name" value="GH17672P"/>
    <property type="match status" value="1"/>
</dbReference>
<evidence type="ECO:0000313" key="10">
    <source>
        <dbReference type="RefSeq" id="XP_052744839.1"/>
    </source>
</evidence>
<evidence type="ECO:0000259" key="8">
    <source>
        <dbReference type="PROSITE" id="PS50850"/>
    </source>
</evidence>
<dbReference type="NCBIfam" id="TIGR00879">
    <property type="entry name" value="SP"/>
    <property type="match status" value="1"/>
</dbReference>
<feature type="transmembrane region" description="Helical" evidence="7">
    <location>
        <begin position="407"/>
        <end position="427"/>
    </location>
</feature>
<keyword evidence="9" id="KW-1185">Reference proteome</keyword>
<name>A0ABM3M0K1_BICAN</name>